<dbReference type="EMBL" id="LGFU01000022">
    <property type="protein sequence ID" value="KUK46528.1"/>
    <property type="molecule type" value="Genomic_DNA"/>
</dbReference>
<accession>A0A124FN19</accession>
<dbReference type="AlphaFoldDB" id="A0A124FN19"/>
<dbReference type="GO" id="GO:0003887">
    <property type="term" value="F:DNA-directed DNA polymerase activity"/>
    <property type="evidence" value="ECO:0007669"/>
    <property type="project" value="UniProtKB-KW"/>
</dbReference>
<dbReference type="Pfam" id="PF14579">
    <property type="entry name" value="HHH_6"/>
    <property type="match status" value="1"/>
</dbReference>
<dbReference type="InterPro" id="IPR029460">
    <property type="entry name" value="DNAPol_HHH"/>
</dbReference>
<evidence type="ECO:0000256" key="8">
    <source>
        <dbReference type="ARBA" id="ARBA00022932"/>
    </source>
</evidence>
<dbReference type="InterPro" id="IPR041931">
    <property type="entry name" value="DNA_pol3_alpha_thumb_dom"/>
</dbReference>
<name>A0A124FN19_9CHLR</name>
<keyword evidence="6" id="KW-0548">Nucleotidyltransferase</keyword>
<dbReference type="GO" id="GO:0006260">
    <property type="term" value="P:DNA replication"/>
    <property type="evidence" value="ECO:0007669"/>
    <property type="project" value="UniProtKB-KW"/>
</dbReference>
<dbReference type="InterPro" id="IPR012340">
    <property type="entry name" value="NA-bd_OB-fold"/>
</dbReference>
<keyword evidence="8" id="KW-0239">DNA-directed DNA polymerase</keyword>
<evidence type="ECO:0000256" key="4">
    <source>
        <dbReference type="ARBA" id="ARBA00019114"/>
    </source>
</evidence>
<dbReference type="InterPro" id="IPR011708">
    <property type="entry name" value="DNA_pol3_alpha_NTPase_dom"/>
</dbReference>
<protein>
    <recommendedName>
        <fullName evidence="4">DNA polymerase III subunit alpha</fullName>
        <ecNumber evidence="3">2.7.7.7</ecNumber>
    </recommendedName>
</protein>
<dbReference type="PANTHER" id="PTHR32294:SF0">
    <property type="entry name" value="DNA POLYMERASE III SUBUNIT ALPHA"/>
    <property type="match status" value="1"/>
</dbReference>
<proteinExistence type="inferred from homology"/>
<gene>
    <name evidence="11" type="ORF">XD73_0598</name>
</gene>
<evidence type="ECO:0000313" key="11">
    <source>
        <dbReference type="EMBL" id="KUK46528.1"/>
    </source>
</evidence>
<dbReference type="GO" id="GO:0008408">
    <property type="term" value="F:3'-5' exonuclease activity"/>
    <property type="evidence" value="ECO:0007669"/>
    <property type="project" value="InterPro"/>
</dbReference>
<evidence type="ECO:0000259" key="10">
    <source>
        <dbReference type="SMART" id="SM00481"/>
    </source>
</evidence>
<sequence>MGACYNDQNTPIWYFMSFVHLHVHSHYSLLDGFCMFPKLIQRAKAMGMPAVALTDHGTMYGVVEFYNACKKEDIHPIVGLEGYITSRRMDQRDPQKDKRANHIVLLAENMVGYQNLLKIASAAQLEGFYYHPRIDHEFLAEHAEGLICTSACLKGEIPNLLMTNQPDKAEEQLRWYLDVFGRGNFYLELQEHDIPELKTVNKQLVAWSKQYQVDLVATNDVHYVDREDSRYQDILLAIQTGALLSDPNRMRMTGDTYYLRSPEEMAALFAEVPESISNTLAIAERCSLHLERDEYHLPKFEVPEGYNAETYLRMLCDKGLQKRYGDHAADAEVCERLDYELSVIHEMGFDAYFLIVWDLCKFARENDIWYEARGSAAGSIVAYTLDITLVEPLAHKLFFERFLNPARVNMPDIDLDFQDDKRADVMQYCAQKYGYDQVAQIITFGTLKARQAIRDVGRVMDIPLGEVDKVAKLIPNVPSHPVTIEKALEEVPELRQLYTDVPYLHDLIDTAAKLDGVVRNAGTHAAGVVISDKPLVEYLPLHRPTRESQDSPIKTVTQFEMAILDELGMLKVDFLGLSTLTVMSNACKMIKQRHGVTLNLENIPLDDLATFEFLGKGLTAGVFQLEGGGMTKYLVQMKPKNLDNIIAMVALFRPGPMQFIPSYIARMHGKEKVEYRHELLKPILEETFGIAVYQEQIMNAAISLAGYSAAESDKLRKAIAKKKEAEIAHHEEKFIKGAVANGIEQETAELIFDDWRNFAQYGFNKSHAADYGVISVQTAYLKTHYPLEFMTALLCGSMNDSDKVAFYISDCIAMGINVLPPDVNYSQWNFAIDESQTGNHCIRFGMGAIKNVGQGPVDLIVSARGDQSFEDINDFVRKVDLRKVGRRALESLIRVGALDGFGDRRAIFTMMDRMISISESHFKAKEEGQLTFFGAVEGLKEEISLPALVSMDPQEKLDWEKELLGLFLTDHPLSPYLRTIKKNITHYSTQLGDVENKEEVVVAGRLTSVRSHMTKKNAMMGFALLEDLQGSISLVVFPRTWDKYQDILEMDAVLMIWGKVDAEGMEPKVLVDRIQKLEPDPPGDDEEEMDDTPGVEWDSNFMEMSNSLEEAPFDLMMDDPFPAHSQLVDSSLDTTSESGQGTAIYAQPSHDNGNVIAEKKVKSPKPAPVPEISKRMTIIIDATGKKDCDIRKMKQIYGVLHASPGIDRFSFICRENGKNVEMDFPNDSISITPDLIEKVHHMVGAENVTVK</sequence>
<dbReference type="EC" id="2.7.7.7" evidence="3"/>
<dbReference type="GO" id="GO:0005737">
    <property type="term" value="C:cytoplasm"/>
    <property type="evidence" value="ECO:0007669"/>
    <property type="project" value="UniProtKB-SubCell"/>
</dbReference>
<dbReference type="SMART" id="SM00481">
    <property type="entry name" value="POLIIIAc"/>
    <property type="match status" value="1"/>
</dbReference>
<dbReference type="PANTHER" id="PTHR32294">
    <property type="entry name" value="DNA POLYMERASE III SUBUNIT ALPHA"/>
    <property type="match status" value="1"/>
</dbReference>
<keyword evidence="7" id="KW-0235">DNA replication</keyword>
<dbReference type="Pfam" id="PF02811">
    <property type="entry name" value="PHP"/>
    <property type="match status" value="1"/>
</dbReference>
<reference evidence="11 12" key="1">
    <citation type="journal article" date="2015" name="MBio">
        <title>Genome-Resolved Metagenomic Analysis Reveals Roles for Candidate Phyla and Other Microbial Community Members in Biogeochemical Transformations in Oil Reservoirs.</title>
        <authorList>
            <person name="Hu P."/>
            <person name="Tom L."/>
            <person name="Singh A."/>
            <person name="Thomas B.C."/>
            <person name="Baker B.J."/>
            <person name="Piceno Y.M."/>
            <person name="Andersen G.L."/>
            <person name="Banfield J.F."/>
        </authorList>
    </citation>
    <scope>NUCLEOTIDE SEQUENCE [LARGE SCALE GENOMIC DNA]</scope>
    <source>
        <strain evidence="11">46_16</strain>
    </source>
</reference>
<dbReference type="NCBIfam" id="TIGR00594">
    <property type="entry name" value="polc"/>
    <property type="match status" value="1"/>
</dbReference>
<dbReference type="CDD" id="cd04485">
    <property type="entry name" value="DnaE_OBF"/>
    <property type="match status" value="1"/>
</dbReference>
<comment type="caution">
    <text evidence="11">The sequence shown here is derived from an EMBL/GenBank/DDBJ whole genome shotgun (WGS) entry which is preliminary data.</text>
</comment>
<dbReference type="Gene3D" id="3.20.20.140">
    <property type="entry name" value="Metal-dependent hydrolases"/>
    <property type="match status" value="1"/>
</dbReference>
<dbReference type="CDD" id="cd12113">
    <property type="entry name" value="PHP_PolIIIA_DnaE3"/>
    <property type="match status" value="1"/>
</dbReference>
<dbReference type="Gene3D" id="2.40.50.140">
    <property type="entry name" value="Nucleic acid-binding proteins"/>
    <property type="match status" value="1"/>
</dbReference>
<evidence type="ECO:0000256" key="2">
    <source>
        <dbReference type="ARBA" id="ARBA00009496"/>
    </source>
</evidence>
<dbReference type="InterPro" id="IPR004365">
    <property type="entry name" value="NA-bd_OB_tRNA"/>
</dbReference>
<feature type="domain" description="Polymerase/histidinol phosphatase N-terminal" evidence="10">
    <location>
        <begin position="19"/>
        <end position="86"/>
    </location>
</feature>
<evidence type="ECO:0000256" key="5">
    <source>
        <dbReference type="ARBA" id="ARBA00022679"/>
    </source>
</evidence>
<dbReference type="InterPro" id="IPR004013">
    <property type="entry name" value="PHP_dom"/>
</dbReference>
<evidence type="ECO:0000256" key="6">
    <source>
        <dbReference type="ARBA" id="ARBA00022695"/>
    </source>
</evidence>
<dbReference type="NCBIfam" id="NF004226">
    <property type="entry name" value="PRK05673.1"/>
    <property type="match status" value="1"/>
</dbReference>
<evidence type="ECO:0000313" key="12">
    <source>
        <dbReference type="Proteomes" id="UP000064249"/>
    </source>
</evidence>
<dbReference type="NCBIfam" id="NF005298">
    <property type="entry name" value="PRK06826.1"/>
    <property type="match status" value="1"/>
</dbReference>
<dbReference type="PATRIC" id="fig|167964.4.peg.1267"/>
<dbReference type="InterPro" id="IPR003141">
    <property type="entry name" value="Pol/His_phosphatase_N"/>
</dbReference>
<dbReference type="InterPro" id="IPR040982">
    <property type="entry name" value="DNA_pol3_finger"/>
</dbReference>
<dbReference type="Pfam" id="PF01336">
    <property type="entry name" value="tRNA_anti-codon"/>
    <property type="match status" value="1"/>
</dbReference>
<comment type="subcellular location">
    <subcellularLocation>
        <location evidence="1">Cytoplasm</location>
    </subcellularLocation>
</comment>
<dbReference type="GO" id="GO:0003676">
    <property type="term" value="F:nucleic acid binding"/>
    <property type="evidence" value="ECO:0007669"/>
    <property type="project" value="InterPro"/>
</dbReference>
<evidence type="ECO:0000256" key="3">
    <source>
        <dbReference type="ARBA" id="ARBA00012417"/>
    </source>
</evidence>
<dbReference type="Gene3D" id="1.10.150.870">
    <property type="match status" value="1"/>
</dbReference>
<organism evidence="11 12">
    <name type="scientific">Anaerolinea thermophila</name>
    <dbReference type="NCBI Taxonomy" id="167964"/>
    <lineage>
        <taxon>Bacteria</taxon>
        <taxon>Bacillati</taxon>
        <taxon>Chloroflexota</taxon>
        <taxon>Anaerolineae</taxon>
        <taxon>Anaerolineales</taxon>
        <taxon>Anaerolineaceae</taxon>
        <taxon>Anaerolinea</taxon>
    </lineage>
</organism>
<dbReference type="SUPFAM" id="SSF89550">
    <property type="entry name" value="PHP domain-like"/>
    <property type="match status" value="1"/>
</dbReference>
<dbReference type="Gene3D" id="1.10.10.1600">
    <property type="entry name" value="Bacterial DNA polymerase III alpha subunit, thumb domain"/>
    <property type="match status" value="1"/>
</dbReference>
<dbReference type="Pfam" id="PF07733">
    <property type="entry name" value="DNA_pol3_alpha"/>
    <property type="match status" value="1"/>
</dbReference>
<dbReference type="Proteomes" id="UP000064249">
    <property type="component" value="Unassembled WGS sequence"/>
</dbReference>
<evidence type="ECO:0000256" key="9">
    <source>
        <dbReference type="ARBA" id="ARBA00049244"/>
    </source>
</evidence>
<keyword evidence="5" id="KW-0808">Transferase</keyword>
<comment type="similarity">
    <text evidence="2">Belongs to the DNA polymerase type-C family. DnaE subfamily.</text>
</comment>
<evidence type="ECO:0000256" key="7">
    <source>
        <dbReference type="ARBA" id="ARBA00022705"/>
    </source>
</evidence>
<comment type="catalytic activity">
    <reaction evidence="9">
        <text>DNA(n) + a 2'-deoxyribonucleoside 5'-triphosphate = DNA(n+1) + diphosphate</text>
        <dbReference type="Rhea" id="RHEA:22508"/>
        <dbReference type="Rhea" id="RHEA-COMP:17339"/>
        <dbReference type="Rhea" id="RHEA-COMP:17340"/>
        <dbReference type="ChEBI" id="CHEBI:33019"/>
        <dbReference type="ChEBI" id="CHEBI:61560"/>
        <dbReference type="ChEBI" id="CHEBI:173112"/>
        <dbReference type="EC" id="2.7.7.7"/>
    </reaction>
</comment>
<dbReference type="Pfam" id="PF17657">
    <property type="entry name" value="DNA_pol3_finger"/>
    <property type="match status" value="1"/>
</dbReference>
<dbReference type="InterPro" id="IPR016195">
    <property type="entry name" value="Pol/histidinol_Pase-like"/>
</dbReference>
<dbReference type="InterPro" id="IPR004805">
    <property type="entry name" value="DnaE2/DnaE/PolC"/>
</dbReference>
<evidence type="ECO:0000256" key="1">
    <source>
        <dbReference type="ARBA" id="ARBA00004496"/>
    </source>
</evidence>